<evidence type="ECO:0000313" key="2">
    <source>
        <dbReference type="EMBL" id="GBE59420.1"/>
    </source>
</evidence>
<protein>
    <submittedName>
        <fullName evidence="2">Pantetheine-phosphate adenylyltransferase</fullName>
    </submittedName>
</protein>
<proteinExistence type="predicted"/>
<dbReference type="Proteomes" id="UP000236319">
    <property type="component" value="Unassembled WGS sequence"/>
</dbReference>
<feature type="compositionally biased region" description="Low complexity" evidence="1">
    <location>
        <begin position="235"/>
        <end position="245"/>
    </location>
</feature>
<dbReference type="EMBL" id="BDSA01000001">
    <property type="protein sequence ID" value="GBE59420.1"/>
    <property type="molecule type" value="Genomic_DNA"/>
</dbReference>
<dbReference type="GeneID" id="39873190"/>
<dbReference type="InterPro" id="IPR014729">
    <property type="entry name" value="Rossmann-like_a/b/a_fold"/>
</dbReference>
<name>A0A2H6K8W0_9APIC</name>
<sequence>MLQAQNGAGASNDAVGVLNPNTHNLTVLPLHDWRLLIENAPLCSVSSSPSGARFLHVSGTKYLFEDVFRELRSCSVSDISARKLPSCECCSGCRPGLQLDEPMLQMSHDSSVSTLFPNVGACAYAYRSGSCSSDSGSEALAHSQAENCEGTSQEPLASCTCRGSSDEFSTPDDSTWNGVNGHPLTSASTSAGVASIELHPGVDAEGTGASMDKKVRNRRSNRYNSDDLGGGTRATSDTDSVGTSTVHFETADREECVSEYPLDHSSSLPSPAVHRSHSPAVTRDYARTFSCRNAGDPELLCNISEVDCLAAYDPNHEDAIRDVLFFDNVMCCGTFDCLHFGHKYLLLSAFLSCRSSMQIGITASDALLSKKRDFSLIQSLEKRREAVESYMRVLRYLYGSRRMVSSPLLDHFANGSRVMSYHNCDFFAYPFTPVMLPDCGELSYREYYADGTPHQSQSADGADALRPSVTTFELMDIYGPAAVLEETFALVISPESLPGAEKVNDLRRSKGLSVWPLLSSGFVLHPELDCTRKKVHKVSSSRIRSCMRPST</sequence>
<keyword evidence="2" id="KW-0808">Transferase</keyword>
<dbReference type="GO" id="GO:0016779">
    <property type="term" value="F:nucleotidyltransferase activity"/>
    <property type="evidence" value="ECO:0007669"/>
    <property type="project" value="UniProtKB-KW"/>
</dbReference>
<dbReference type="OrthoDB" id="330671at2759"/>
<dbReference type="AlphaFoldDB" id="A0A2H6K8W0"/>
<feature type="region of interest" description="Disordered" evidence="1">
    <location>
        <begin position="259"/>
        <end position="279"/>
    </location>
</feature>
<accession>A0A2H6K8W0</accession>
<reference evidence="2 3" key="1">
    <citation type="journal article" date="2017" name="BMC Genomics">
        <title>Whole-genome assembly of Babesia ovata and comparative genomics between closely related pathogens.</title>
        <authorList>
            <person name="Yamagishi J."/>
            <person name="Asada M."/>
            <person name="Hakimi H."/>
            <person name="Tanaka T.Q."/>
            <person name="Sugimoto C."/>
            <person name="Kawazu S."/>
        </authorList>
    </citation>
    <scope>NUCLEOTIDE SEQUENCE [LARGE SCALE GENOMIC DNA]</scope>
    <source>
        <strain evidence="2 3">Miyake</strain>
    </source>
</reference>
<organism evidence="2 3">
    <name type="scientific">Babesia ovata</name>
    <dbReference type="NCBI Taxonomy" id="189622"/>
    <lineage>
        <taxon>Eukaryota</taxon>
        <taxon>Sar</taxon>
        <taxon>Alveolata</taxon>
        <taxon>Apicomplexa</taxon>
        <taxon>Aconoidasida</taxon>
        <taxon>Piroplasmida</taxon>
        <taxon>Babesiidae</taxon>
        <taxon>Babesia</taxon>
    </lineage>
</organism>
<dbReference type="Gene3D" id="3.40.50.620">
    <property type="entry name" value="HUPs"/>
    <property type="match status" value="1"/>
</dbReference>
<dbReference type="VEuPathDB" id="PiroplasmaDB:BOVATA_009130"/>
<evidence type="ECO:0000313" key="3">
    <source>
        <dbReference type="Proteomes" id="UP000236319"/>
    </source>
</evidence>
<dbReference type="RefSeq" id="XP_028865663.1">
    <property type="nucleotide sequence ID" value="XM_029009830.1"/>
</dbReference>
<keyword evidence="2" id="KW-0548">Nucleotidyltransferase</keyword>
<feature type="region of interest" description="Disordered" evidence="1">
    <location>
        <begin position="199"/>
        <end position="245"/>
    </location>
</feature>
<gene>
    <name evidence="2" type="ORF">BOVATA_009130</name>
</gene>
<dbReference type="SUPFAM" id="SSF52374">
    <property type="entry name" value="Nucleotidylyl transferase"/>
    <property type="match status" value="1"/>
</dbReference>
<comment type="caution">
    <text evidence="2">The sequence shown here is derived from an EMBL/GenBank/DDBJ whole genome shotgun (WGS) entry which is preliminary data.</text>
</comment>
<keyword evidence="3" id="KW-1185">Reference proteome</keyword>
<evidence type="ECO:0000256" key="1">
    <source>
        <dbReference type="SAM" id="MobiDB-lite"/>
    </source>
</evidence>